<organism evidence="1 2">
    <name type="scientific">Dioscorea alata</name>
    <name type="common">Purple yam</name>
    <dbReference type="NCBI Taxonomy" id="55571"/>
    <lineage>
        <taxon>Eukaryota</taxon>
        <taxon>Viridiplantae</taxon>
        <taxon>Streptophyta</taxon>
        <taxon>Embryophyta</taxon>
        <taxon>Tracheophyta</taxon>
        <taxon>Spermatophyta</taxon>
        <taxon>Magnoliopsida</taxon>
        <taxon>Liliopsida</taxon>
        <taxon>Dioscoreales</taxon>
        <taxon>Dioscoreaceae</taxon>
        <taxon>Dioscorea</taxon>
    </lineage>
</organism>
<sequence length="230" mass="26442">MAIKENTSNSCLKMENKKEKSKKKKGKFISSGFVNRILGVLKKNKTVPMNDTVDEAEMMMPTSKNFFGNFRKAKIIETSTKQKQAGSKMKTKIHLDQMIQNENIILNPSSLEPKPEPELEPEPELKPETFRSKNCKSCKLDSWFGLTVIMVTLMLIMIFGRAWAIAILSLWFYVFAFLRGGKAMKYNEEEDNNCHNKVDIVNTKEYKKRVILEGLLRRGKQTTSLQSYSL</sequence>
<gene>
    <name evidence="1" type="ORF">IHE45_14G032000</name>
</gene>
<proteinExistence type="predicted"/>
<dbReference type="Proteomes" id="UP000827976">
    <property type="component" value="Chromosome 14"/>
</dbReference>
<evidence type="ECO:0000313" key="2">
    <source>
        <dbReference type="Proteomes" id="UP000827976"/>
    </source>
</evidence>
<name>A0ACB7UQW4_DIOAL</name>
<comment type="caution">
    <text evidence="1">The sequence shown here is derived from an EMBL/GenBank/DDBJ whole genome shotgun (WGS) entry which is preliminary data.</text>
</comment>
<evidence type="ECO:0000313" key="1">
    <source>
        <dbReference type="EMBL" id="KAH7663112.1"/>
    </source>
</evidence>
<reference evidence="2" key="1">
    <citation type="journal article" date="2022" name="Nat. Commun.">
        <title>Chromosome evolution and the genetic basis of agronomically important traits in greater yam.</title>
        <authorList>
            <person name="Bredeson J.V."/>
            <person name="Lyons J.B."/>
            <person name="Oniyinde I.O."/>
            <person name="Okereke N.R."/>
            <person name="Kolade O."/>
            <person name="Nnabue I."/>
            <person name="Nwadili C.O."/>
            <person name="Hribova E."/>
            <person name="Parker M."/>
            <person name="Nwogha J."/>
            <person name="Shu S."/>
            <person name="Carlson J."/>
            <person name="Kariba R."/>
            <person name="Muthemba S."/>
            <person name="Knop K."/>
            <person name="Barton G.J."/>
            <person name="Sherwood A.V."/>
            <person name="Lopez-Montes A."/>
            <person name="Asiedu R."/>
            <person name="Jamnadass R."/>
            <person name="Muchugi A."/>
            <person name="Goodstein D."/>
            <person name="Egesi C.N."/>
            <person name="Featherston J."/>
            <person name="Asfaw A."/>
            <person name="Simpson G.G."/>
            <person name="Dolezel J."/>
            <person name="Hendre P.S."/>
            <person name="Van Deynze A."/>
            <person name="Kumar P.L."/>
            <person name="Obidiegwu J.E."/>
            <person name="Bhattacharjee R."/>
            <person name="Rokhsar D.S."/>
        </authorList>
    </citation>
    <scope>NUCLEOTIDE SEQUENCE [LARGE SCALE GENOMIC DNA]</scope>
    <source>
        <strain evidence="2">cv. TDa95/00328</strain>
    </source>
</reference>
<accession>A0ACB7UQW4</accession>
<keyword evidence="2" id="KW-1185">Reference proteome</keyword>
<protein>
    <submittedName>
        <fullName evidence="1">Uncharacterized protein</fullName>
    </submittedName>
</protein>
<dbReference type="EMBL" id="CM037024">
    <property type="protein sequence ID" value="KAH7663112.1"/>
    <property type="molecule type" value="Genomic_DNA"/>
</dbReference>